<dbReference type="AlphaFoldDB" id="A0A074KTZ5"/>
<name>A0A074KTZ5_9BACT</name>
<keyword evidence="1" id="KW-0732">Signal</keyword>
<evidence type="ECO:0000256" key="1">
    <source>
        <dbReference type="SAM" id="SignalP"/>
    </source>
</evidence>
<comment type="caution">
    <text evidence="2">The sequence shown here is derived from an EMBL/GenBank/DDBJ whole genome shotgun (WGS) entry which is preliminary data.</text>
</comment>
<evidence type="ECO:0000313" key="2">
    <source>
        <dbReference type="EMBL" id="KEO73451.1"/>
    </source>
</evidence>
<dbReference type="OrthoDB" id="837033at2"/>
<gene>
    <name evidence="2" type="ORF">EL17_11120</name>
</gene>
<dbReference type="eggNOG" id="ENOG5032VYW">
    <property type="taxonomic scope" value="Bacteria"/>
</dbReference>
<feature type="chain" id="PRO_5001695520" description="Outer membrane protein beta-barrel domain-containing protein" evidence="1">
    <location>
        <begin position="21"/>
        <end position="232"/>
    </location>
</feature>
<keyword evidence="3" id="KW-1185">Reference proteome</keyword>
<dbReference type="Proteomes" id="UP000027821">
    <property type="component" value="Unassembled WGS sequence"/>
</dbReference>
<dbReference type="EMBL" id="JMIH01000021">
    <property type="protein sequence ID" value="KEO73451.1"/>
    <property type="molecule type" value="Genomic_DNA"/>
</dbReference>
<reference evidence="2 3" key="1">
    <citation type="submission" date="2014-04" db="EMBL/GenBank/DDBJ databases">
        <title>Characterization and application of a salt tolerant electro-active bacterium.</title>
        <authorList>
            <person name="Yang L."/>
            <person name="Wei S."/>
            <person name="Tay Q.X.M."/>
        </authorList>
    </citation>
    <scope>NUCLEOTIDE SEQUENCE [LARGE SCALE GENOMIC DNA]</scope>
    <source>
        <strain evidence="2 3">LY1</strain>
    </source>
</reference>
<protein>
    <recommendedName>
        <fullName evidence="4">Outer membrane protein beta-barrel domain-containing protein</fullName>
    </recommendedName>
</protein>
<sequence length="232" mass="25997">MNKILGVIIFLYAAVPFAQAQYSRDNFTVAVGPAMLYGDNAGRYKEFRFEVSPAFSISYSREMAAEWDFRATAGAQFMDAGDYGLRNFGNTNRSAFEDQAIHFTGQAFFLDLMPVYQFNPTPPGYVGYAINYYAGMGLGFLYSSRTEEVPLPRERASEPLLLREVENSSTTLYIPIRAGLSTNLEGLWDIGVEGTFITATSSNVDGNRIKNKLIPLDMMLQMQVTIKRYLGR</sequence>
<evidence type="ECO:0008006" key="4">
    <source>
        <dbReference type="Google" id="ProtNLM"/>
    </source>
</evidence>
<dbReference type="RefSeq" id="WP_035074240.1">
    <property type="nucleotide sequence ID" value="NZ_JMIH01000021.1"/>
</dbReference>
<organism evidence="2 3">
    <name type="scientific">Anditalea andensis</name>
    <dbReference type="NCBI Taxonomy" id="1048983"/>
    <lineage>
        <taxon>Bacteria</taxon>
        <taxon>Pseudomonadati</taxon>
        <taxon>Bacteroidota</taxon>
        <taxon>Cytophagia</taxon>
        <taxon>Cytophagales</taxon>
        <taxon>Cytophagaceae</taxon>
        <taxon>Anditalea</taxon>
    </lineage>
</organism>
<accession>A0A074KTZ5</accession>
<proteinExistence type="predicted"/>
<feature type="signal peptide" evidence="1">
    <location>
        <begin position="1"/>
        <end position="20"/>
    </location>
</feature>
<evidence type="ECO:0000313" key="3">
    <source>
        <dbReference type="Proteomes" id="UP000027821"/>
    </source>
</evidence>
<dbReference type="STRING" id="1048983.EL17_11120"/>